<sequence>MKPLARTQILSKLESKYRKHMENAYHFKYTDPSVSDYSEFKAYKTLAKIQFLLRASA</sequence>
<dbReference type="GeneID" id="89454501"/>
<dbReference type="Proteomes" id="UP000002297">
    <property type="component" value="Chromosome"/>
</dbReference>
<dbReference type="HOGENOM" id="CLU_2989041_0_0_10"/>
<proteinExistence type="predicted"/>
<dbReference type="RefSeq" id="WP_013187129.1">
    <property type="nucleotide sequence ID" value="NC_014230.1"/>
</dbReference>
<keyword evidence="2" id="KW-1185">Reference proteome</keyword>
<accession>A3U894</accession>
<reference evidence="1 2" key="1">
    <citation type="journal article" date="2010" name="J. Bacteriol.">
        <title>The complete genome sequence of Croceibacter atlanticus HTCC2559T.</title>
        <authorList>
            <person name="Oh H.M."/>
            <person name="Kang I."/>
            <person name="Ferriera S."/>
            <person name="Giovannoni S.J."/>
            <person name="Cho J.C."/>
        </authorList>
    </citation>
    <scope>NUCLEOTIDE SEQUENCE [LARGE SCALE GENOMIC DNA]</scope>
    <source>
        <strain evidence="2">ATCC BAA-628 / HTCC2559 / KCTC 12090</strain>
    </source>
</reference>
<organism evidence="1 2">
    <name type="scientific">Croceibacter atlanticus (strain ATCC BAA-628 / JCM 21780 / CIP 108009 / IAM 15332 / KCTC 12090 / HTCC2559)</name>
    <dbReference type="NCBI Taxonomy" id="216432"/>
    <lineage>
        <taxon>Bacteria</taxon>
        <taxon>Pseudomonadati</taxon>
        <taxon>Bacteroidota</taxon>
        <taxon>Flavobacteriia</taxon>
        <taxon>Flavobacteriales</taxon>
        <taxon>Flavobacteriaceae</taxon>
        <taxon>Croceibacter</taxon>
    </lineage>
</organism>
<evidence type="ECO:0000313" key="1">
    <source>
        <dbReference type="EMBL" id="EAP88461.1"/>
    </source>
</evidence>
<dbReference type="EMBL" id="CP002046">
    <property type="protein sequence ID" value="EAP88461.1"/>
    <property type="molecule type" value="Genomic_DNA"/>
</dbReference>
<dbReference type="KEGG" id="cat:CA2559_06860"/>
<protein>
    <submittedName>
        <fullName evidence="1">Uncharacterized protein</fullName>
    </submittedName>
</protein>
<name>A3U894_CROAH</name>
<dbReference type="AlphaFoldDB" id="A3U894"/>
<evidence type="ECO:0000313" key="2">
    <source>
        <dbReference type="Proteomes" id="UP000002297"/>
    </source>
</evidence>
<gene>
    <name evidence="1" type="ordered locus">CA2559_06860</name>
</gene>